<dbReference type="GeneID" id="92946748"/>
<dbReference type="InterPro" id="IPR027417">
    <property type="entry name" value="P-loop_NTPase"/>
</dbReference>
<sequence length="233" mass="27587">MISFYSGTPGSGKSLKMAKEVVMWLKTFKKNVIANVEIDRDYILKGKQGGEFFYLANEEFSPDYFYEYAIKYHDIGKEHQTLIVVDEAQTIFSPSAVKLFSQKEPRYRQNWLDFFTQHRHLGFDIILISQFDRLIDPQVRCLFEYNFVHRKANNFGLLGQIFTLMHISLFVQIQKWYGMNEVCSKTFYTYSKKYAKIYNSYAFREKVIEILTQKYGSKKMEELMGFKNAKKVS</sequence>
<reference evidence="2 3" key="1">
    <citation type="submission" date="2019-05" db="EMBL/GenBank/DDBJ databases">
        <authorList>
            <person name="Schori C."/>
            <person name="Ahrens C."/>
        </authorList>
    </citation>
    <scope>NUCLEOTIDE SEQUENCE [LARGE SCALE GENOMIC DNA]</scope>
    <source>
        <strain evidence="2 3">DSM 10702</strain>
        <plasmid evidence="2 3">pCB_1</plasmid>
    </source>
</reference>
<gene>
    <name evidence="2" type="ORF">FF104_21265</name>
</gene>
<dbReference type="SUPFAM" id="SSF52540">
    <property type="entry name" value="P-loop containing nucleoside triphosphate hydrolases"/>
    <property type="match status" value="1"/>
</dbReference>
<evidence type="ECO:0000259" key="1">
    <source>
        <dbReference type="Pfam" id="PF05707"/>
    </source>
</evidence>
<dbReference type="EMBL" id="CP040628">
    <property type="protein sequence ID" value="QMW93443.1"/>
    <property type="molecule type" value="Genomic_DNA"/>
</dbReference>
<evidence type="ECO:0000313" key="3">
    <source>
        <dbReference type="Proteomes" id="UP000515243"/>
    </source>
</evidence>
<dbReference type="Pfam" id="PF05707">
    <property type="entry name" value="Zot"/>
    <property type="match status" value="1"/>
</dbReference>
<name>A0AAP9RIQ4_CLOBU</name>
<evidence type="ECO:0000313" key="2">
    <source>
        <dbReference type="EMBL" id="QMW93443.1"/>
    </source>
</evidence>
<dbReference type="RefSeq" id="WP_051119185.1">
    <property type="nucleotide sequence ID" value="NZ_AP019719.1"/>
</dbReference>
<dbReference type="InterPro" id="IPR008900">
    <property type="entry name" value="Zot_N"/>
</dbReference>
<accession>A0AAP9RIQ4</accession>
<protein>
    <recommendedName>
        <fullName evidence="1">Zona occludens toxin N-terminal domain-containing protein</fullName>
    </recommendedName>
</protein>
<dbReference type="AlphaFoldDB" id="A0AAP9RIQ4"/>
<organism evidence="2 3">
    <name type="scientific">Clostridium butyricum</name>
    <dbReference type="NCBI Taxonomy" id="1492"/>
    <lineage>
        <taxon>Bacteria</taxon>
        <taxon>Bacillati</taxon>
        <taxon>Bacillota</taxon>
        <taxon>Clostridia</taxon>
        <taxon>Eubacteriales</taxon>
        <taxon>Clostridiaceae</taxon>
        <taxon>Clostridium</taxon>
    </lineage>
</organism>
<dbReference type="Proteomes" id="UP000515243">
    <property type="component" value="Plasmid pCB_1"/>
</dbReference>
<proteinExistence type="predicted"/>
<geneLocation type="plasmid" evidence="2 3">
    <name>pCB_1</name>
</geneLocation>
<dbReference type="Gene3D" id="3.40.50.300">
    <property type="entry name" value="P-loop containing nucleotide triphosphate hydrolases"/>
    <property type="match status" value="1"/>
</dbReference>
<keyword evidence="2" id="KW-0614">Plasmid</keyword>
<feature type="domain" description="Zona occludens toxin N-terminal" evidence="1">
    <location>
        <begin position="1"/>
        <end position="166"/>
    </location>
</feature>